<comment type="caution">
    <text evidence="3">The sequence shown here is derived from an EMBL/GenBank/DDBJ whole genome shotgun (WGS) entry which is preliminary data.</text>
</comment>
<organism evidence="3 4">
    <name type="scientific">Microdochium trichocladiopsis</name>
    <dbReference type="NCBI Taxonomy" id="1682393"/>
    <lineage>
        <taxon>Eukaryota</taxon>
        <taxon>Fungi</taxon>
        <taxon>Dikarya</taxon>
        <taxon>Ascomycota</taxon>
        <taxon>Pezizomycotina</taxon>
        <taxon>Sordariomycetes</taxon>
        <taxon>Xylariomycetidae</taxon>
        <taxon>Xylariales</taxon>
        <taxon>Microdochiaceae</taxon>
        <taxon>Microdochium</taxon>
    </lineage>
</organism>
<evidence type="ECO:0000313" key="4">
    <source>
        <dbReference type="Proteomes" id="UP000756346"/>
    </source>
</evidence>
<feature type="compositionally biased region" description="Basic and acidic residues" evidence="2">
    <location>
        <begin position="158"/>
        <end position="174"/>
    </location>
</feature>
<name>A0A9P8XYR3_9PEZI</name>
<keyword evidence="1" id="KW-0175">Coiled coil</keyword>
<evidence type="ECO:0000313" key="3">
    <source>
        <dbReference type="EMBL" id="KAH7025010.1"/>
    </source>
</evidence>
<feature type="compositionally biased region" description="Basic residues" evidence="2">
    <location>
        <begin position="76"/>
        <end position="88"/>
    </location>
</feature>
<accession>A0A9P8XYR3</accession>
<evidence type="ECO:0000256" key="1">
    <source>
        <dbReference type="SAM" id="Coils"/>
    </source>
</evidence>
<protein>
    <submittedName>
        <fullName evidence="3">Uncharacterized protein</fullName>
    </submittedName>
</protein>
<dbReference type="AlphaFoldDB" id="A0A9P8XYR3"/>
<proteinExistence type="predicted"/>
<feature type="region of interest" description="Disordered" evidence="2">
    <location>
        <begin position="135"/>
        <end position="183"/>
    </location>
</feature>
<feature type="coiled-coil region" evidence="1">
    <location>
        <begin position="203"/>
        <end position="230"/>
    </location>
</feature>
<sequence length="235" mass="25947">MSDQEQQQERPLTGLDASVHAPDSGTLDDTLDETIQGAMRYGFASTTAAATATTTDDTTSVTPNHFSAATAEEKKAKRAQQRLNRKERKAREVAERESAQLISTNEVARKWFGPRQREKKRLVVTDRGVEVVRIAPAQPSLATQAQRPTAPPGPGGPDEERAGGPPNHDADPHSSHPVAMLSEEEIRELAQQFTALYNHSRHIKDTSAELADLDRRRQRLVAELAEHEAKVDDLY</sequence>
<feature type="region of interest" description="Disordered" evidence="2">
    <location>
        <begin position="1"/>
        <end position="30"/>
    </location>
</feature>
<evidence type="ECO:0000256" key="2">
    <source>
        <dbReference type="SAM" id="MobiDB-lite"/>
    </source>
</evidence>
<keyword evidence="4" id="KW-1185">Reference proteome</keyword>
<dbReference type="RefSeq" id="XP_046008558.1">
    <property type="nucleotide sequence ID" value="XM_046162096.1"/>
</dbReference>
<dbReference type="EMBL" id="JAGTJQ010000009">
    <property type="protein sequence ID" value="KAH7025010.1"/>
    <property type="molecule type" value="Genomic_DNA"/>
</dbReference>
<dbReference type="GeneID" id="70191642"/>
<feature type="compositionally biased region" description="Basic and acidic residues" evidence="2">
    <location>
        <begin position="89"/>
        <end position="98"/>
    </location>
</feature>
<dbReference type="Proteomes" id="UP000756346">
    <property type="component" value="Unassembled WGS sequence"/>
</dbReference>
<feature type="region of interest" description="Disordered" evidence="2">
    <location>
        <begin position="52"/>
        <end position="101"/>
    </location>
</feature>
<reference evidence="3" key="1">
    <citation type="journal article" date="2021" name="Nat. Commun.">
        <title>Genetic determinants of endophytism in the Arabidopsis root mycobiome.</title>
        <authorList>
            <person name="Mesny F."/>
            <person name="Miyauchi S."/>
            <person name="Thiergart T."/>
            <person name="Pickel B."/>
            <person name="Atanasova L."/>
            <person name="Karlsson M."/>
            <person name="Huettel B."/>
            <person name="Barry K.W."/>
            <person name="Haridas S."/>
            <person name="Chen C."/>
            <person name="Bauer D."/>
            <person name="Andreopoulos W."/>
            <person name="Pangilinan J."/>
            <person name="LaButti K."/>
            <person name="Riley R."/>
            <person name="Lipzen A."/>
            <person name="Clum A."/>
            <person name="Drula E."/>
            <person name="Henrissat B."/>
            <person name="Kohler A."/>
            <person name="Grigoriev I.V."/>
            <person name="Martin F.M."/>
            <person name="Hacquard S."/>
        </authorList>
    </citation>
    <scope>NUCLEOTIDE SEQUENCE</scope>
    <source>
        <strain evidence="3">MPI-CAGE-CH-0230</strain>
    </source>
</reference>
<gene>
    <name evidence="3" type="ORF">B0I36DRAFT_416972</name>
</gene>